<dbReference type="EMBL" id="LR746271">
    <property type="protein sequence ID" value="CAA7400817.1"/>
    <property type="molecule type" value="Genomic_DNA"/>
</dbReference>
<dbReference type="AlphaFoldDB" id="A0A7I8KSQ0"/>
<proteinExistence type="predicted"/>
<protein>
    <submittedName>
        <fullName evidence="1">Uncharacterized protein</fullName>
    </submittedName>
</protein>
<name>A0A7I8KSQ0_SPIIN</name>
<accession>A0A7I8KSQ0</accession>
<keyword evidence="2" id="KW-1185">Reference proteome</keyword>
<dbReference type="Proteomes" id="UP000663760">
    <property type="component" value="Chromosome 8"/>
</dbReference>
<reference evidence="1" key="1">
    <citation type="submission" date="2020-02" db="EMBL/GenBank/DDBJ databases">
        <authorList>
            <person name="Scholz U."/>
            <person name="Mascher M."/>
            <person name="Fiebig A."/>
        </authorList>
    </citation>
    <scope>NUCLEOTIDE SEQUENCE</scope>
</reference>
<evidence type="ECO:0000313" key="1">
    <source>
        <dbReference type="EMBL" id="CAA7400817.1"/>
    </source>
</evidence>
<evidence type="ECO:0000313" key="2">
    <source>
        <dbReference type="Proteomes" id="UP000663760"/>
    </source>
</evidence>
<sequence>MRQELLILVRPSPSYLSPGISFLQVFHYLPQKYTLKLMGSVAQYLRAESTSYLCLKSLSTHYRVTLGLMERLLEIFKLYLDRQSLIKKDDAVCSRLKLGGDDS</sequence>
<gene>
    <name evidence="1" type="ORF">SI8410_08011495</name>
</gene>
<organism evidence="1 2">
    <name type="scientific">Spirodela intermedia</name>
    <name type="common">Intermediate duckweed</name>
    <dbReference type="NCBI Taxonomy" id="51605"/>
    <lineage>
        <taxon>Eukaryota</taxon>
        <taxon>Viridiplantae</taxon>
        <taxon>Streptophyta</taxon>
        <taxon>Embryophyta</taxon>
        <taxon>Tracheophyta</taxon>
        <taxon>Spermatophyta</taxon>
        <taxon>Magnoliopsida</taxon>
        <taxon>Liliopsida</taxon>
        <taxon>Araceae</taxon>
        <taxon>Lemnoideae</taxon>
        <taxon>Spirodela</taxon>
    </lineage>
</organism>